<evidence type="ECO:0000313" key="15">
    <source>
        <dbReference type="Proteomes" id="UP000190023"/>
    </source>
</evidence>
<evidence type="ECO:0000256" key="10">
    <source>
        <dbReference type="ARBA" id="ARBA00023237"/>
    </source>
</evidence>
<evidence type="ECO:0000259" key="12">
    <source>
        <dbReference type="Pfam" id="PF03895"/>
    </source>
</evidence>
<accession>A0A1T0AWB4</accession>
<feature type="domain" description="Trimeric autotransporter adhesin YadA-like C-terminal membrane anchor" evidence="12">
    <location>
        <begin position="870"/>
        <end position="921"/>
    </location>
</feature>
<evidence type="ECO:0000313" key="14">
    <source>
        <dbReference type="EMBL" id="OOS01362.1"/>
    </source>
</evidence>
<feature type="domain" description="Trimeric autotransporter adhesin YadA-like stalk" evidence="13">
    <location>
        <begin position="806"/>
        <end position="827"/>
    </location>
</feature>
<comment type="caution">
    <text evidence="14">The sequence shown here is derived from an EMBL/GenBank/DDBJ whole genome shotgun (WGS) entry which is preliminary data.</text>
</comment>
<dbReference type="SUPFAM" id="SSF54523">
    <property type="entry name" value="Pili subunits"/>
    <property type="match status" value="1"/>
</dbReference>
<keyword evidence="11" id="KW-0175">Coiled coil</keyword>
<evidence type="ECO:0000256" key="1">
    <source>
        <dbReference type="ARBA" id="ARBA00004241"/>
    </source>
</evidence>
<evidence type="ECO:0000256" key="6">
    <source>
        <dbReference type="ARBA" id="ARBA00022692"/>
    </source>
</evidence>
<dbReference type="Proteomes" id="UP000190023">
    <property type="component" value="Unassembled WGS sequence"/>
</dbReference>
<dbReference type="Gene3D" id="2.150.10.10">
    <property type="entry name" value="Serralysin-like metalloprotease, C-terminal"/>
    <property type="match status" value="1"/>
</dbReference>
<feature type="domain" description="Trimeric autotransporter adhesin YadA-like stalk" evidence="13">
    <location>
        <begin position="409"/>
        <end position="450"/>
    </location>
</feature>
<reference evidence="14 15" key="1">
    <citation type="submission" date="2017-02" db="EMBL/GenBank/DDBJ databases">
        <title>Draft genome sequence of Haemophilus felis CCUG 31170 type strain.</title>
        <authorList>
            <person name="Engstrom-Jakobsson H."/>
            <person name="Salva-Serra F."/>
            <person name="Thorell K."/>
            <person name="Gonzales-Siles L."/>
            <person name="Karlsson R."/>
            <person name="Boulund F."/>
            <person name="Engstrand L."/>
            <person name="Kristiansson E."/>
            <person name="Moore E."/>
        </authorList>
    </citation>
    <scope>NUCLEOTIDE SEQUENCE [LARGE SCALE GENOMIC DNA]</scope>
    <source>
        <strain evidence="14 15">CCUG 31170</strain>
    </source>
</reference>
<dbReference type="GO" id="GO:0015031">
    <property type="term" value="P:protein transport"/>
    <property type="evidence" value="ECO:0007669"/>
    <property type="project" value="UniProtKB-KW"/>
</dbReference>
<evidence type="ECO:0000256" key="9">
    <source>
        <dbReference type="ARBA" id="ARBA00023136"/>
    </source>
</evidence>
<keyword evidence="15" id="KW-1185">Reference proteome</keyword>
<dbReference type="AlphaFoldDB" id="A0A1T0AWB4"/>
<keyword evidence="7" id="KW-0732">Signal</keyword>
<evidence type="ECO:0000259" key="13">
    <source>
        <dbReference type="Pfam" id="PF05662"/>
    </source>
</evidence>
<dbReference type="Pfam" id="PF03895">
    <property type="entry name" value="YadA_anchor"/>
    <property type="match status" value="1"/>
</dbReference>
<keyword evidence="9" id="KW-0472">Membrane</keyword>
<keyword evidence="10" id="KW-0998">Cell outer membrane</keyword>
<gene>
    <name evidence="14" type="ORF">B0188_09830</name>
</gene>
<evidence type="ECO:0000256" key="2">
    <source>
        <dbReference type="ARBA" id="ARBA00004442"/>
    </source>
</evidence>
<evidence type="ECO:0008006" key="16">
    <source>
        <dbReference type="Google" id="ProtNLM"/>
    </source>
</evidence>
<dbReference type="Gene3D" id="3.30.1300.30">
    <property type="entry name" value="GSPII I/J protein-like"/>
    <property type="match status" value="1"/>
</dbReference>
<dbReference type="InterPro" id="IPR045584">
    <property type="entry name" value="Pilin-like"/>
</dbReference>
<keyword evidence="5" id="KW-1134">Transmembrane beta strand</keyword>
<evidence type="ECO:0000256" key="11">
    <source>
        <dbReference type="SAM" id="Coils"/>
    </source>
</evidence>
<dbReference type="GO" id="GO:0009279">
    <property type="term" value="C:cell outer membrane"/>
    <property type="evidence" value="ECO:0007669"/>
    <property type="project" value="UniProtKB-SubCell"/>
</dbReference>
<keyword evidence="6" id="KW-0812">Transmembrane</keyword>
<dbReference type="EMBL" id="MUYB01000046">
    <property type="protein sequence ID" value="OOS01362.1"/>
    <property type="molecule type" value="Genomic_DNA"/>
</dbReference>
<comment type="subcellular location">
    <subcellularLocation>
        <location evidence="2">Cell outer membrane</location>
    </subcellularLocation>
    <subcellularLocation>
        <location evidence="1">Cell surface</location>
    </subcellularLocation>
</comment>
<feature type="coiled-coil region" evidence="11">
    <location>
        <begin position="938"/>
        <end position="979"/>
    </location>
</feature>
<dbReference type="STRING" id="123822.B0188_09830"/>
<name>A0A1T0AWB4_9PAST</name>
<dbReference type="Pfam" id="PF05662">
    <property type="entry name" value="YadA_stalk"/>
    <property type="match status" value="3"/>
</dbReference>
<evidence type="ECO:0000256" key="5">
    <source>
        <dbReference type="ARBA" id="ARBA00022452"/>
    </source>
</evidence>
<keyword evidence="4" id="KW-0813">Transport</keyword>
<dbReference type="InterPro" id="IPR011049">
    <property type="entry name" value="Serralysin-like_metalloprot_C"/>
</dbReference>
<dbReference type="InterPro" id="IPR008635">
    <property type="entry name" value="Coiled_stalk_dom"/>
</dbReference>
<evidence type="ECO:0000256" key="3">
    <source>
        <dbReference type="ARBA" id="ARBA00005848"/>
    </source>
</evidence>
<sequence>MQSKLNLKSSKALSVLVSLTICGGGYAYAKYLGVNSGTGIEGYQANAENQNDDGAKGNGSLAVGKADYRREDSVLVSNGIFDQGNGAYLTMVGNQHWIQQNQGDFGITVLGAKGQINGRGIIQVGFNNFTYGPGNISIGNKIEVNGTQGESIGIIATKQTGGARDFGSSRRDSFVFGDGNVGIGSGVQIGVRGQNTGQPQYAVAIGYDTVVKKIGSIAIGRKAENTTLAGIVLGEDSYSSGSGTKNGEMKELGYNPAEATTTDNATWKATLGELSIGRYDDTGVTQKSRRIANVAAGVLEADAVNVAQLKAVELKIQDDATQPNKVNINLKNDTLKIGGDANIEARVVPSTTTPTTTTPATTTEKKLSVTLKPNLTGISSISGPNTTTGNQTSTKIDFTDTALTLNDKKITGLADGDLSNSSTDAITGKQFVEKAKKLAEALGGNATVSDTDGQFTQPTYNLKTKNDGTIGTTAGNGTGGSYNNVGDALNALDKGLAKLLDEGMKFSNGQTEQKAKLGNKVTIEASGTTDADKLITVNIASDNADGAKFTLGIDTTKLATKLATNTIANPPNGGTNNADANKLVTASGVTSYTTDNFAKKDGSNLVNNDQGALEEVAQQNYAKALSKNANITETAKRKNILVTDTQVGNALDRLEIKYKYNTEAAKSVKLSDGLTFKAGTANGSDVGVVKSGIAISTEANGIVTIGLDKATRNKIDSAIASTNEFIVEASTNTTIAKNDTEAGKIKYIVDVKENLTNVNAIKSKENHNLTLARHNGSQIVLHSDSISLTTGKGADAKTIRIDQYGRLSGVADGVEDDEVVNVRQLNEKFAPVDRLTSKVNRLEQNAYGGIASAIASANVPTAQNSTQSQTFGIGVGSYRGEAALALGLSGQNNTNNMIWKITGAYDTSGAWGVGAGIGFAFGAKTTHSQQPTHSHTEIGALKNAVRSYEMKINDLHKRNQSYEERIRLLESKIEKLLNK</sequence>
<organism evidence="14 15">
    <name type="scientific">[Haemophilus] felis</name>
    <dbReference type="NCBI Taxonomy" id="123822"/>
    <lineage>
        <taxon>Bacteria</taxon>
        <taxon>Pseudomonadati</taxon>
        <taxon>Pseudomonadota</taxon>
        <taxon>Gammaproteobacteria</taxon>
        <taxon>Pasteurellales</taxon>
        <taxon>Pasteurellaceae</taxon>
    </lineage>
</organism>
<keyword evidence="8" id="KW-0653">Protein transport</keyword>
<dbReference type="SUPFAM" id="SSF101967">
    <property type="entry name" value="Adhesin YadA, collagen-binding domain"/>
    <property type="match status" value="1"/>
</dbReference>
<dbReference type="InterPro" id="IPR005594">
    <property type="entry name" value="YadA_C"/>
</dbReference>
<evidence type="ECO:0000256" key="8">
    <source>
        <dbReference type="ARBA" id="ARBA00022927"/>
    </source>
</evidence>
<dbReference type="Gene3D" id="1.20.5.170">
    <property type="match status" value="1"/>
</dbReference>
<evidence type="ECO:0000256" key="4">
    <source>
        <dbReference type="ARBA" id="ARBA00022448"/>
    </source>
</evidence>
<feature type="domain" description="Trimeric autotransporter adhesin YadA-like stalk" evidence="13">
    <location>
        <begin position="290"/>
        <end position="328"/>
    </location>
</feature>
<dbReference type="GO" id="GO:0009986">
    <property type="term" value="C:cell surface"/>
    <property type="evidence" value="ECO:0007669"/>
    <property type="project" value="UniProtKB-SubCell"/>
</dbReference>
<evidence type="ECO:0000256" key="7">
    <source>
        <dbReference type="ARBA" id="ARBA00022729"/>
    </source>
</evidence>
<dbReference type="OrthoDB" id="5672862at2"/>
<protein>
    <recommendedName>
        <fullName evidence="16">Trimeric autotransporter adhesin YadA-like C-terminal membrane anchor domain-containing protein</fullName>
    </recommendedName>
</protein>
<comment type="similarity">
    <text evidence="3">Belongs to the autotransporter-2 (AT-2) (TC 1.B.40) family.</text>
</comment>
<proteinExistence type="inferred from homology"/>